<evidence type="ECO:0000256" key="1">
    <source>
        <dbReference type="SAM" id="Phobius"/>
    </source>
</evidence>
<proteinExistence type="predicted"/>
<feature type="transmembrane region" description="Helical" evidence="1">
    <location>
        <begin position="20"/>
        <end position="46"/>
    </location>
</feature>
<accession>A0A1W7CZ97</accession>
<keyword evidence="1" id="KW-0472">Membrane</keyword>
<keyword evidence="1" id="KW-0812">Transmembrane</keyword>
<dbReference type="EMBL" id="CP021121">
    <property type="protein sequence ID" value="ARQ70112.1"/>
    <property type="molecule type" value="Genomic_DNA"/>
</dbReference>
<feature type="transmembrane region" description="Helical" evidence="1">
    <location>
        <begin position="52"/>
        <end position="72"/>
    </location>
</feature>
<reference evidence="2 3" key="1">
    <citation type="submission" date="2017-05" db="EMBL/GenBank/DDBJ databases">
        <title>Complete genome sequence of Streptomyces sp. SCSIO 03032 revealed the diverse biosynthetic pathways for its bioactive secondary metabolites.</title>
        <authorList>
            <person name="Ma L."/>
            <person name="Zhu Y."/>
            <person name="Zhang W."/>
            <person name="Zhang G."/>
            <person name="Tian X."/>
            <person name="Zhang S."/>
            <person name="Zhang C."/>
        </authorList>
    </citation>
    <scope>NUCLEOTIDE SEQUENCE [LARGE SCALE GENOMIC DNA]</scope>
    <source>
        <strain evidence="2 3">SCSIO 03032</strain>
    </source>
</reference>
<protein>
    <recommendedName>
        <fullName evidence="4">Integral membrane protein</fullName>
    </recommendedName>
</protein>
<dbReference type="RefSeq" id="WP_086159967.1">
    <property type="nucleotide sequence ID" value="NZ_CP021121.1"/>
</dbReference>
<evidence type="ECO:0000313" key="3">
    <source>
        <dbReference type="Proteomes" id="UP000194218"/>
    </source>
</evidence>
<evidence type="ECO:0000313" key="2">
    <source>
        <dbReference type="EMBL" id="ARQ70112.1"/>
    </source>
</evidence>
<sequence length="99" mass="9481">MAERATTGGGARAAGPGDGLVRAGGVVFAVGAVATVVTVTPLFIGADPLPTAAYVVSMLMGVGFAVAAAGLLRSVAHQRRADRAARAGHAARAGGGQGA</sequence>
<dbReference type="AlphaFoldDB" id="A0A1W7CZ97"/>
<name>A0A1W7CZ97_9ACTN</name>
<evidence type="ECO:0008006" key="4">
    <source>
        <dbReference type="Google" id="ProtNLM"/>
    </source>
</evidence>
<keyword evidence="1" id="KW-1133">Transmembrane helix</keyword>
<dbReference type="KEGG" id="smao:CAG99_15785"/>
<organism evidence="2 3">
    <name type="scientific">Streptomyces marincola</name>
    <dbReference type="NCBI Taxonomy" id="2878388"/>
    <lineage>
        <taxon>Bacteria</taxon>
        <taxon>Bacillati</taxon>
        <taxon>Actinomycetota</taxon>
        <taxon>Actinomycetes</taxon>
        <taxon>Kitasatosporales</taxon>
        <taxon>Streptomycetaceae</taxon>
        <taxon>Streptomyces</taxon>
    </lineage>
</organism>
<keyword evidence="3" id="KW-1185">Reference proteome</keyword>
<gene>
    <name evidence="2" type="ORF">CAG99_15785</name>
</gene>
<dbReference type="Proteomes" id="UP000194218">
    <property type="component" value="Chromosome"/>
</dbReference>